<evidence type="ECO:0000313" key="2">
    <source>
        <dbReference type="Proteomes" id="UP000789525"/>
    </source>
</evidence>
<accession>A0ACA9L4X1</accession>
<dbReference type="EMBL" id="CAJVPT010004516">
    <property type="protein sequence ID" value="CAG8509071.1"/>
    <property type="molecule type" value="Genomic_DNA"/>
</dbReference>
<proteinExistence type="predicted"/>
<comment type="caution">
    <text evidence="1">The sequence shown here is derived from an EMBL/GenBank/DDBJ whole genome shotgun (WGS) entry which is preliminary data.</text>
</comment>
<organism evidence="1 2">
    <name type="scientific">Acaulospora colombiana</name>
    <dbReference type="NCBI Taxonomy" id="27376"/>
    <lineage>
        <taxon>Eukaryota</taxon>
        <taxon>Fungi</taxon>
        <taxon>Fungi incertae sedis</taxon>
        <taxon>Mucoromycota</taxon>
        <taxon>Glomeromycotina</taxon>
        <taxon>Glomeromycetes</taxon>
        <taxon>Diversisporales</taxon>
        <taxon>Acaulosporaceae</taxon>
        <taxon>Acaulospora</taxon>
    </lineage>
</organism>
<gene>
    <name evidence="1" type="ORF">ACOLOM_LOCUS3136</name>
</gene>
<sequence length="179" mass="21273">MLSENLRYDFKINNYSSCVVSKDPRPKRPLRKNKDPNFIPVRIQMPSASEIKIEEFINRSNEKIGKKGPNGFFVYRRVFAKELLRLNYKLEMTNVSRMAGDQWNNEDVKIREEYKTIASMIDKKLKELRRGQPKAYHYRFIYYDQQEPPSPPPIEPIQQCVIDEELSRCLYECRVAPGY</sequence>
<name>A0ACA9L4X1_9GLOM</name>
<protein>
    <submittedName>
        <fullName evidence="1">16901_t:CDS:1</fullName>
    </submittedName>
</protein>
<evidence type="ECO:0000313" key="1">
    <source>
        <dbReference type="EMBL" id="CAG8509071.1"/>
    </source>
</evidence>
<dbReference type="Proteomes" id="UP000789525">
    <property type="component" value="Unassembled WGS sequence"/>
</dbReference>
<reference evidence="1" key="1">
    <citation type="submission" date="2021-06" db="EMBL/GenBank/DDBJ databases">
        <authorList>
            <person name="Kallberg Y."/>
            <person name="Tangrot J."/>
            <person name="Rosling A."/>
        </authorList>
    </citation>
    <scope>NUCLEOTIDE SEQUENCE</scope>
    <source>
        <strain evidence="1">CL356</strain>
    </source>
</reference>
<keyword evidence="2" id="KW-1185">Reference proteome</keyword>